<protein>
    <recommendedName>
        <fullName evidence="3">DUF6286 domain-containing protein</fullName>
    </recommendedName>
</protein>
<evidence type="ECO:0000313" key="4">
    <source>
        <dbReference type="EMBL" id="NYI03315.1"/>
    </source>
</evidence>
<name>A0A852ZNQ5_9ACTN</name>
<feature type="domain" description="DUF6286" evidence="3">
    <location>
        <begin position="214"/>
        <end position="318"/>
    </location>
</feature>
<keyword evidence="2" id="KW-1133">Transmembrane helix</keyword>
<dbReference type="AlphaFoldDB" id="A0A852ZNQ5"/>
<evidence type="ECO:0000259" key="3">
    <source>
        <dbReference type="Pfam" id="PF19803"/>
    </source>
</evidence>
<dbReference type="Pfam" id="PF19803">
    <property type="entry name" value="DUF6286"/>
    <property type="match status" value="1"/>
</dbReference>
<feature type="region of interest" description="Disordered" evidence="1">
    <location>
        <begin position="1"/>
        <end position="149"/>
    </location>
</feature>
<gene>
    <name evidence="4" type="ORF">FHU37_000258</name>
</gene>
<dbReference type="InterPro" id="IPR046253">
    <property type="entry name" value="DUF6286"/>
</dbReference>
<proteinExistence type="predicted"/>
<feature type="compositionally biased region" description="Pro residues" evidence="1">
    <location>
        <begin position="50"/>
        <end position="67"/>
    </location>
</feature>
<keyword evidence="2" id="KW-0812">Transmembrane</keyword>
<accession>A0A852ZNQ5</accession>
<dbReference type="EMBL" id="JACBZD010000001">
    <property type="protein sequence ID" value="NYI03315.1"/>
    <property type="molecule type" value="Genomic_DNA"/>
</dbReference>
<dbReference type="Proteomes" id="UP000567795">
    <property type="component" value="Unassembled WGS sequence"/>
</dbReference>
<keyword evidence="2" id="KW-0472">Membrane</keyword>
<evidence type="ECO:0000256" key="2">
    <source>
        <dbReference type="SAM" id="Phobius"/>
    </source>
</evidence>
<organism evidence="4 5">
    <name type="scientific">Allostreptomyces psammosilenae</name>
    <dbReference type="NCBI Taxonomy" id="1892865"/>
    <lineage>
        <taxon>Bacteria</taxon>
        <taxon>Bacillati</taxon>
        <taxon>Actinomycetota</taxon>
        <taxon>Actinomycetes</taxon>
        <taxon>Kitasatosporales</taxon>
        <taxon>Streptomycetaceae</taxon>
        <taxon>Allostreptomyces</taxon>
    </lineage>
</organism>
<sequence>MTRDEGRVGRAGAAAPAGTAGGTGAEGPPTRPLPRPCLDPADFGGLATPHPGPPAGPPAGAAPPPPYGAGTVDGGAGEPPSTPRPWAPPARREGEEYAHGVPYGDDLGHAPPLPIDDEPPGDGPFDGAPADHRPGETGETGQPGAARRPWSARRLPSALLASVLLAGSALLLYDLAAVRVGRPEAAWRRWLTEELAGRRMDDPAVLLAAALAVLLGLWLVVLALTPGMRRLLPVRPPGAGVRVLVERRGLEAVLGERVRRVPGVGTARVRARRRWVRAEAEACARRPAAVREDVTALVAEELVRLGPARPPRVRVAVRPGRGVAEGPPTVADRS</sequence>
<evidence type="ECO:0000256" key="1">
    <source>
        <dbReference type="SAM" id="MobiDB-lite"/>
    </source>
</evidence>
<keyword evidence="5" id="KW-1185">Reference proteome</keyword>
<dbReference type="RefSeq" id="WP_179812385.1">
    <property type="nucleotide sequence ID" value="NZ_JACBZD010000001.1"/>
</dbReference>
<reference evidence="4 5" key="1">
    <citation type="submission" date="2020-07" db="EMBL/GenBank/DDBJ databases">
        <title>Sequencing the genomes of 1000 actinobacteria strains.</title>
        <authorList>
            <person name="Klenk H.-P."/>
        </authorList>
    </citation>
    <scope>NUCLEOTIDE SEQUENCE [LARGE SCALE GENOMIC DNA]</scope>
    <source>
        <strain evidence="4 5">DSM 42178</strain>
    </source>
</reference>
<feature type="transmembrane region" description="Helical" evidence="2">
    <location>
        <begin position="155"/>
        <end position="173"/>
    </location>
</feature>
<comment type="caution">
    <text evidence="4">The sequence shown here is derived from an EMBL/GenBank/DDBJ whole genome shotgun (WGS) entry which is preliminary data.</text>
</comment>
<evidence type="ECO:0000313" key="5">
    <source>
        <dbReference type="Proteomes" id="UP000567795"/>
    </source>
</evidence>
<feature type="transmembrane region" description="Helical" evidence="2">
    <location>
        <begin position="204"/>
        <end position="225"/>
    </location>
</feature>